<evidence type="ECO:0000313" key="1">
    <source>
        <dbReference type="EMBL" id="KYN36181.1"/>
    </source>
</evidence>
<proteinExistence type="predicted"/>
<reference evidence="1 2" key="1">
    <citation type="submission" date="2016-03" db="EMBL/GenBank/DDBJ databases">
        <title>Trachymyrmex septentrionalis WGS genome.</title>
        <authorList>
            <person name="Nygaard S."/>
            <person name="Hu H."/>
            <person name="Boomsma J."/>
            <person name="Zhang G."/>
        </authorList>
    </citation>
    <scope>NUCLEOTIDE SEQUENCE [LARGE SCALE GENOMIC DNA]</scope>
    <source>
        <strain evidence="1">Tsep2-gDNA-1</strain>
        <tissue evidence="1">Whole body</tissue>
    </source>
</reference>
<dbReference type="InterPro" id="IPR021109">
    <property type="entry name" value="Peptidase_aspartic_dom_sf"/>
</dbReference>
<dbReference type="Proteomes" id="UP000078541">
    <property type="component" value="Unassembled WGS sequence"/>
</dbReference>
<sequence>MEKLALMQNLNLAPDSAIYLLISGINSRSLREIAASLNSQSIDAFLDSMHQITSVSRNKNMNIEAKSIKSEDVQKTTGKITQEAKTTNRDEMYCYCKIPRHSIDDCFKRRRKKQSQAAASSTSSTIFPAPSATVSTVEVTMEDHTVALVHSYVDTGSPISFVKSSIYYKFYQKSTESLELPILRYKALNNKSVTIYGTINSKLTLEQLPNQLLEIYLHVLKDDNLAMDLILSRDFLNSHDITAVYRPATDGKNLSSPAFPKALLQVLACSETTTETIDANLKI</sequence>
<keyword evidence="2" id="KW-1185">Reference proteome</keyword>
<dbReference type="Gene3D" id="2.40.70.10">
    <property type="entry name" value="Acid Proteases"/>
    <property type="match status" value="1"/>
</dbReference>
<protein>
    <submittedName>
        <fullName evidence="1">Uncharacterized protein</fullName>
    </submittedName>
</protein>
<dbReference type="AlphaFoldDB" id="A0A151JUF4"/>
<name>A0A151JUF4_9HYME</name>
<accession>A0A151JUF4</accession>
<dbReference type="EMBL" id="KQ981745">
    <property type="protein sequence ID" value="KYN36181.1"/>
    <property type="molecule type" value="Genomic_DNA"/>
</dbReference>
<gene>
    <name evidence="1" type="ORF">ALC56_09459</name>
</gene>
<evidence type="ECO:0000313" key="2">
    <source>
        <dbReference type="Proteomes" id="UP000078541"/>
    </source>
</evidence>
<dbReference type="STRING" id="34720.A0A151JUF4"/>
<organism evidence="1 2">
    <name type="scientific">Trachymyrmex septentrionalis</name>
    <dbReference type="NCBI Taxonomy" id="34720"/>
    <lineage>
        <taxon>Eukaryota</taxon>
        <taxon>Metazoa</taxon>
        <taxon>Ecdysozoa</taxon>
        <taxon>Arthropoda</taxon>
        <taxon>Hexapoda</taxon>
        <taxon>Insecta</taxon>
        <taxon>Pterygota</taxon>
        <taxon>Neoptera</taxon>
        <taxon>Endopterygota</taxon>
        <taxon>Hymenoptera</taxon>
        <taxon>Apocrita</taxon>
        <taxon>Aculeata</taxon>
        <taxon>Formicoidea</taxon>
        <taxon>Formicidae</taxon>
        <taxon>Myrmicinae</taxon>
        <taxon>Trachymyrmex</taxon>
    </lineage>
</organism>